<evidence type="ECO:0000313" key="1">
    <source>
        <dbReference type="EMBL" id="NEU73730.1"/>
    </source>
</evidence>
<comment type="caution">
    <text evidence="1">The sequence shown here is derived from an EMBL/GenBank/DDBJ whole genome shotgun (WGS) entry which is preliminary data.</text>
</comment>
<dbReference type="RefSeq" id="WP_039754811.1">
    <property type="nucleotide sequence ID" value="NZ_JTCM02000028.1"/>
</dbReference>
<proteinExistence type="predicted"/>
<accession>A0A846HAW5</accession>
<protein>
    <submittedName>
        <fullName evidence="1">Uncharacterized protein</fullName>
    </submittedName>
</protein>
<gene>
    <name evidence="1" type="ORF">PI95_014465</name>
</gene>
<dbReference type="AlphaFoldDB" id="A0A846HAW5"/>
<reference evidence="1 2" key="1">
    <citation type="journal article" date="2015" name="Genome Announc.">
        <title>Draft Genome Sequence of Cyanobacterium Hassallia byssoidea Strain VB512170, Isolated from Monuments in India.</title>
        <authorList>
            <person name="Singh D."/>
            <person name="Chandrababunaidu M.M."/>
            <person name="Panda A."/>
            <person name="Sen D."/>
            <person name="Bhattacharyya S."/>
            <person name="Adhikary S.P."/>
            <person name="Tripathy S."/>
        </authorList>
    </citation>
    <scope>NUCLEOTIDE SEQUENCE [LARGE SCALE GENOMIC DNA]</scope>
    <source>
        <strain evidence="1 2">VB512170</strain>
    </source>
</reference>
<dbReference type="EMBL" id="JTCM02000028">
    <property type="protein sequence ID" value="NEU73730.1"/>
    <property type="molecule type" value="Genomic_DNA"/>
</dbReference>
<evidence type="ECO:0000313" key="2">
    <source>
        <dbReference type="Proteomes" id="UP000031549"/>
    </source>
</evidence>
<dbReference type="Proteomes" id="UP000031549">
    <property type="component" value="Unassembled WGS sequence"/>
</dbReference>
<name>A0A846HAW5_9CYAN</name>
<keyword evidence="2" id="KW-1185">Reference proteome</keyword>
<organism evidence="1 2">
    <name type="scientific">Hassallia byssoidea VB512170</name>
    <dbReference type="NCBI Taxonomy" id="1304833"/>
    <lineage>
        <taxon>Bacteria</taxon>
        <taxon>Bacillati</taxon>
        <taxon>Cyanobacteriota</taxon>
        <taxon>Cyanophyceae</taxon>
        <taxon>Nostocales</taxon>
        <taxon>Tolypothrichaceae</taxon>
        <taxon>Hassallia</taxon>
    </lineage>
</organism>
<sequence>MLYITPNSDRHTQTSINLKANHPTLLQLFTKSHAFFYIPELKFTYVYLFNKLLTISYPKAFVVYFSRSALQQFIPWLLLNISDLFHQKTILPICDTTLSTSCDI</sequence>